<feature type="transmembrane region" description="Helical" evidence="2">
    <location>
        <begin position="67"/>
        <end position="95"/>
    </location>
</feature>
<name>A0ABP8X2K1_9PSEU</name>
<feature type="transmembrane region" description="Helical" evidence="2">
    <location>
        <begin position="116"/>
        <end position="137"/>
    </location>
</feature>
<feature type="transmembrane region" description="Helical" evidence="2">
    <location>
        <begin position="340"/>
        <end position="366"/>
    </location>
</feature>
<accession>A0ABP8X2K1</accession>
<feature type="transmembrane region" description="Helical" evidence="2">
    <location>
        <begin position="306"/>
        <end position="328"/>
    </location>
</feature>
<gene>
    <name evidence="3" type="ORF">GCM10023215_40780</name>
</gene>
<comment type="caution">
    <text evidence="3">The sequence shown here is derived from an EMBL/GenBank/DDBJ whole genome shotgun (WGS) entry which is preliminary data.</text>
</comment>
<feature type="transmembrane region" description="Helical" evidence="2">
    <location>
        <begin position="143"/>
        <end position="164"/>
    </location>
</feature>
<reference evidence="4" key="1">
    <citation type="journal article" date="2019" name="Int. J. Syst. Evol. Microbiol.">
        <title>The Global Catalogue of Microorganisms (GCM) 10K type strain sequencing project: providing services to taxonomists for standard genome sequencing and annotation.</title>
        <authorList>
            <consortium name="The Broad Institute Genomics Platform"/>
            <consortium name="The Broad Institute Genome Sequencing Center for Infectious Disease"/>
            <person name="Wu L."/>
            <person name="Ma J."/>
        </authorList>
    </citation>
    <scope>NUCLEOTIDE SEQUENCE [LARGE SCALE GENOMIC DNA]</scope>
    <source>
        <strain evidence="4">JCM 18055</strain>
    </source>
</reference>
<dbReference type="Proteomes" id="UP001500325">
    <property type="component" value="Unassembled WGS sequence"/>
</dbReference>
<feature type="transmembrane region" description="Helical" evidence="2">
    <location>
        <begin position="195"/>
        <end position="212"/>
    </location>
</feature>
<keyword evidence="2" id="KW-0472">Membrane</keyword>
<sequence>MRRGRAAAAGVPGPVIGRVIGPVIRPVVGAVVVLPLALVASGGTALADAATPAARAAAALGEQAGPAAVLLRVALLAGTAVAGGITLVHGMLGLLDGDGRRAPRDSSRGLFGGDAPRGLLVTAWVAAGVVAAAAEITHLTGSVSVLGTVAHVVLGLLAAALLGTRWSAGPGALLLVLLAAQLGSAHTGLAFALDATYAVAAGVLVGVTAAAAESRRAGLAPGPGAGEPPAGSSRSGSSRSGSSRSGPSRSGSSVSGPAGRCPGPGLPAAGARSRAAAEAPTVPFTAETLAGVDDEVARDARPRSGVLARVAITAGFVAVVAGTAQVVVSGPDTAHDLTGSGYGLAGLAAVVLPVLVVAGWAVALLPAGRLRARELYRIAWGAGVAGIAAAALLATLPLPGPGPEPGRPLLRTVDAGAGRLAVLVAPMRPGPNLVRLSGTGYPPPGTTSGTANGTANGTAVQPVALATGGHDHGPRLPTAASVSTDPTSAPAVPFTARDGAAGGWAVVDLPAGASTLTVSAGGVTSTVPVDTGSATATPAPPAQAALIGPDGPECAAALLGDLVGQRPGDVTPEAGTCPSDALSDADAGALRATVRTLTDHGVRSVRVMGDGSPRSRAAAELVRTRAAEAGARLVERPDADSALIVVSGWTPAAATLREASARALETPTHLGGTYLAPWLLTGQVVTRTSSSVVPLAFNPQDQRAKRYAGEVGAAFPGEAPSTSGYVRWAAHSGVPLDDRPTLFGAAPVDVPMTVNAPGDAGGHHGGGNPAAWFPNGTVVPVSAPLDPS</sequence>
<evidence type="ECO:0000256" key="2">
    <source>
        <dbReference type="SAM" id="Phobius"/>
    </source>
</evidence>
<keyword evidence="4" id="KW-1185">Reference proteome</keyword>
<dbReference type="EMBL" id="BAABIC010000014">
    <property type="protein sequence ID" value="GAA4698241.1"/>
    <property type="molecule type" value="Genomic_DNA"/>
</dbReference>
<keyword evidence="2" id="KW-1133">Transmembrane helix</keyword>
<evidence type="ECO:0000313" key="3">
    <source>
        <dbReference type="EMBL" id="GAA4698241.1"/>
    </source>
</evidence>
<evidence type="ECO:0000313" key="4">
    <source>
        <dbReference type="Proteomes" id="UP001500325"/>
    </source>
</evidence>
<proteinExistence type="predicted"/>
<feature type="transmembrane region" description="Helical" evidence="2">
    <location>
        <begin position="378"/>
        <end position="398"/>
    </location>
</feature>
<evidence type="ECO:0000256" key="1">
    <source>
        <dbReference type="SAM" id="MobiDB-lite"/>
    </source>
</evidence>
<organism evidence="3 4">
    <name type="scientific">Pseudonocardia yuanmonensis</name>
    <dbReference type="NCBI Taxonomy" id="1095914"/>
    <lineage>
        <taxon>Bacteria</taxon>
        <taxon>Bacillati</taxon>
        <taxon>Actinomycetota</taxon>
        <taxon>Actinomycetes</taxon>
        <taxon>Pseudonocardiales</taxon>
        <taxon>Pseudonocardiaceae</taxon>
        <taxon>Pseudonocardia</taxon>
    </lineage>
</organism>
<feature type="region of interest" description="Disordered" evidence="1">
    <location>
        <begin position="218"/>
        <end position="274"/>
    </location>
</feature>
<protein>
    <submittedName>
        <fullName evidence="3">Uncharacterized protein</fullName>
    </submittedName>
</protein>
<keyword evidence="2" id="KW-0812">Transmembrane</keyword>